<dbReference type="Proteomes" id="UP001500037">
    <property type="component" value="Unassembled WGS sequence"/>
</dbReference>
<evidence type="ECO:0000256" key="4">
    <source>
        <dbReference type="ARBA" id="ARBA00022723"/>
    </source>
</evidence>
<comment type="cofactor">
    <cofactor evidence="1 8">
        <name>Mg(2+)</name>
        <dbReference type="ChEBI" id="CHEBI:18420"/>
    </cofactor>
</comment>
<dbReference type="InterPro" id="IPR050556">
    <property type="entry name" value="Type_II_TA_system_RNase"/>
</dbReference>
<name>A0ABN1VQV7_9ACTN</name>
<comment type="function">
    <text evidence="8">Toxic component of a toxin-antitoxin (TA) system. An RNase.</text>
</comment>
<dbReference type="RefSeq" id="WP_344439086.1">
    <property type="nucleotide sequence ID" value="NZ_BAAALF010000007.1"/>
</dbReference>
<dbReference type="InterPro" id="IPR022907">
    <property type="entry name" value="VapC_family"/>
</dbReference>
<comment type="caution">
    <text evidence="10">The sequence shown here is derived from an EMBL/GenBank/DDBJ whole genome shotgun (WGS) entry which is preliminary data.</text>
</comment>
<dbReference type="PANTHER" id="PTHR33653">
    <property type="entry name" value="RIBONUCLEASE VAPC2"/>
    <property type="match status" value="1"/>
</dbReference>
<dbReference type="Pfam" id="PF01850">
    <property type="entry name" value="PIN"/>
    <property type="match status" value="1"/>
</dbReference>
<dbReference type="HAMAP" id="MF_00265">
    <property type="entry name" value="VapC_Nob1"/>
    <property type="match status" value="1"/>
</dbReference>
<keyword evidence="2 8" id="KW-1277">Toxin-antitoxin system</keyword>
<dbReference type="EMBL" id="BAAALF010000007">
    <property type="protein sequence ID" value="GAA1220036.1"/>
    <property type="molecule type" value="Genomic_DNA"/>
</dbReference>
<keyword evidence="3 8" id="KW-0540">Nuclease</keyword>
<feature type="binding site" evidence="8">
    <location>
        <position position="7"/>
    </location>
    <ligand>
        <name>Mg(2+)</name>
        <dbReference type="ChEBI" id="CHEBI:18420"/>
    </ligand>
</feature>
<sequence length="135" mass="14942">MIGYLVDASALWHLFREPGALGPWEGSIAAGAFHLCEPTRVEFLYSATGPAHRDELAARIDALCRPAAVPKQGWRWVDTAQYKLTQKGQHRSAGAIDLLLCATAVHHDLTVLHVDDDFATVASVLTELRERDLRR</sequence>
<accession>A0ABN1VQV7</accession>
<dbReference type="InterPro" id="IPR029060">
    <property type="entry name" value="PIN-like_dom_sf"/>
</dbReference>
<comment type="similarity">
    <text evidence="7 8">Belongs to the PINc/VapC protein family.</text>
</comment>
<evidence type="ECO:0000313" key="11">
    <source>
        <dbReference type="Proteomes" id="UP001500037"/>
    </source>
</evidence>
<dbReference type="EC" id="3.1.-.-" evidence="8"/>
<evidence type="ECO:0000256" key="3">
    <source>
        <dbReference type="ARBA" id="ARBA00022722"/>
    </source>
</evidence>
<keyword evidence="4 8" id="KW-0479">Metal-binding</keyword>
<dbReference type="InterPro" id="IPR002716">
    <property type="entry name" value="PIN_dom"/>
</dbReference>
<keyword evidence="8" id="KW-0800">Toxin</keyword>
<evidence type="ECO:0000256" key="2">
    <source>
        <dbReference type="ARBA" id="ARBA00022649"/>
    </source>
</evidence>
<keyword evidence="5 8" id="KW-0378">Hydrolase</keyword>
<feature type="binding site" evidence="8">
    <location>
        <position position="97"/>
    </location>
    <ligand>
        <name>Mg(2+)</name>
        <dbReference type="ChEBI" id="CHEBI:18420"/>
    </ligand>
</feature>
<keyword evidence="6 8" id="KW-0460">Magnesium</keyword>
<gene>
    <name evidence="8" type="primary">vapC</name>
    <name evidence="10" type="ORF">GCM10009665_07590</name>
</gene>
<dbReference type="SUPFAM" id="SSF88723">
    <property type="entry name" value="PIN domain-like"/>
    <property type="match status" value="1"/>
</dbReference>
<evidence type="ECO:0000256" key="1">
    <source>
        <dbReference type="ARBA" id="ARBA00001946"/>
    </source>
</evidence>
<dbReference type="PANTHER" id="PTHR33653:SF1">
    <property type="entry name" value="RIBONUCLEASE VAPC2"/>
    <property type="match status" value="1"/>
</dbReference>
<reference evidence="10 11" key="1">
    <citation type="journal article" date="2019" name="Int. J. Syst. Evol. Microbiol.">
        <title>The Global Catalogue of Microorganisms (GCM) 10K type strain sequencing project: providing services to taxonomists for standard genome sequencing and annotation.</title>
        <authorList>
            <consortium name="The Broad Institute Genomics Platform"/>
            <consortium name="The Broad Institute Genome Sequencing Center for Infectious Disease"/>
            <person name="Wu L."/>
            <person name="Ma J."/>
        </authorList>
    </citation>
    <scope>NUCLEOTIDE SEQUENCE [LARGE SCALE GENOMIC DNA]</scope>
    <source>
        <strain evidence="10 11">JCM 13004</strain>
    </source>
</reference>
<evidence type="ECO:0000256" key="8">
    <source>
        <dbReference type="HAMAP-Rule" id="MF_00265"/>
    </source>
</evidence>
<evidence type="ECO:0000256" key="7">
    <source>
        <dbReference type="ARBA" id="ARBA00038093"/>
    </source>
</evidence>
<organism evidence="10 11">
    <name type="scientific">Kitasatospora nipponensis</name>
    <dbReference type="NCBI Taxonomy" id="258049"/>
    <lineage>
        <taxon>Bacteria</taxon>
        <taxon>Bacillati</taxon>
        <taxon>Actinomycetota</taxon>
        <taxon>Actinomycetes</taxon>
        <taxon>Kitasatosporales</taxon>
        <taxon>Streptomycetaceae</taxon>
        <taxon>Kitasatospora</taxon>
    </lineage>
</organism>
<evidence type="ECO:0000259" key="9">
    <source>
        <dbReference type="Pfam" id="PF01850"/>
    </source>
</evidence>
<proteinExistence type="inferred from homology"/>
<evidence type="ECO:0000313" key="10">
    <source>
        <dbReference type="EMBL" id="GAA1220036.1"/>
    </source>
</evidence>
<evidence type="ECO:0000256" key="5">
    <source>
        <dbReference type="ARBA" id="ARBA00022801"/>
    </source>
</evidence>
<protein>
    <recommendedName>
        <fullName evidence="8">Ribonuclease VapC</fullName>
        <shortName evidence="8">RNase VapC</shortName>
        <ecNumber evidence="8">3.1.-.-</ecNumber>
    </recommendedName>
    <alternativeName>
        <fullName evidence="8">Toxin VapC</fullName>
    </alternativeName>
</protein>
<evidence type="ECO:0000256" key="6">
    <source>
        <dbReference type="ARBA" id="ARBA00022842"/>
    </source>
</evidence>
<dbReference type="Gene3D" id="3.40.50.1010">
    <property type="entry name" value="5'-nuclease"/>
    <property type="match status" value="1"/>
</dbReference>
<keyword evidence="11" id="KW-1185">Reference proteome</keyword>
<feature type="domain" description="PIN" evidence="9">
    <location>
        <begin position="4"/>
        <end position="122"/>
    </location>
</feature>